<evidence type="ECO:0000313" key="1">
    <source>
        <dbReference type="EMBL" id="PIC43309.1"/>
    </source>
</evidence>
<keyword evidence="2" id="KW-1185">Reference proteome</keyword>
<accession>A0A2G5UUX4</accession>
<proteinExistence type="predicted"/>
<gene>
    <name evidence="1" type="primary">Cnig_chr_II.g4096</name>
    <name evidence="1" type="ORF">B9Z55_004096</name>
</gene>
<evidence type="ECO:0000313" key="2">
    <source>
        <dbReference type="Proteomes" id="UP000230233"/>
    </source>
</evidence>
<comment type="caution">
    <text evidence="1">The sequence shown here is derived from an EMBL/GenBank/DDBJ whole genome shotgun (WGS) entry which is preliminary data.</text>
</comment>
<protein>
    <submittedName>
        <fullName evidence="1">Uncharacterized protein</fullName>
    </submittedName>
</protein>
<dbReference type="EMBL" id="PDUG01000002">
    <property type="protein sequence ID" value="PIC43309.1"/>
    <property type="molecule type" value="Genomic_DNA"/>
</dbReference>
<sequence length="363" mass="41270">MSQPTTSSQFAASAVEYLLKENIQRIHRRFSEKYIDRADVGHLTISVPVKEIGAPFSNTPTSLRSELERYGMEVAHAAFQIGRPTMMDFSKTHHTFDFETMPKLDEVITIRGQVEESVDCNPKLMFVITVNRARKNGFLVREKKNGVNKTVGIGFVILQANQPLPSAANPPVLASPGPSAPRLGPRTMKCWSPRLSCLSPNRPQKFMYANARAAGTQNYKQLERVLEGWGISPVAVTCCESFLGSRPNKIFFFDVSTATEEAKIRERMAKEEEWTETFRLENFSKNRPFFTETIQLGEMFQTVLVATSLHKPSVPNWDRQQMVWSEGEVRKALRDMKIVEMEKELNEEGKRLMALYKRELLGS</sequence>
<organism evidence="1 2">
    <name type="scientific">Caenorhabditis nigoni</name>
    <dbReference type="NCBI Taxonomy" id="1611254"/>
    <lineage>
        <taxon>Eukaryota</taxon>
        <taxon>Metazoa</taxon>
        <taxon>Ecdysozoa</taxon>
        <taxon>Nematoda</taxon>
        <taxon>Chromadorea</taxon>
        <taxon>Rhabditida</taxon>
        <taxon>Rhabditina</taxon>
        <taxon>Rhabditomorpha</taxon>
        <taxon>Rhabditoidea</taxon>
        <taxon>Rhabditidae</taxon>
        <taxon>Peloderinae</taxon>
        <taxon>Caenorhabditis</taxon>
    </lineage>
</organism>
<dbReference type="Proteomes" id="UP000230233">
    <property type="component" value="Chromosome II"/>
</dbReference>
<name>A0A2G5UUX4_9PELO</name>
<reference evidence="2" key="1">
    <citation type="submission" date="2017-10" db="EMBL/GenBank/DDBJ databases">
        <title>Rapid genome shrinkage in a self-fertile nematode reveals novel sperm competition proteins.</title>
        <authorList>
            <person name="Yin D."/>
            <person name="Schwarz E.M."/>
            <person name="Thomas C.G."/>
            <person name="Felde R.L."/>
            <person name="Korf I.F."/>
            <person name="Cutter A.D."/>
            <person name="Schartner C.M."/>
            <person name="Ralston E.J."/>
            <person name="Meyer B.J."/>
            <person name="Haag E.S."/>
        </authorList>
    </citation>
    <scope>NUCLEOTIDE SEQUENCE [LARGE SCALE GENOMIC DNA]</scope>
    <source>
        <strain evidence="2">JU1422</strain>
    </source>
</reference>
<dbReference type="AlphaFoldDB" id="A0A2G5UUX4"/>